<evidence type="ECO:0000313" key="4">
    <source>
        <dbReference type="EMBL" id="SFI89511.1"/>
    </source>
</evidence>
<dbReference type="EMBL" id="FORH01000001">
    <property type="protein sequence ID" value="SFI89511.1"/>
    <property type="molecule type" value="Genomic_DNA"/>
</dbReference>
<dbReference type="OrthoDB" id="7205533at2"/>
<keyword evidence="2" id="KW-0012">Acyltransferase</keyword>
<evidence type="ECO:0000313" key="5">
    <source>
        <dbReference type="Proteomes" id="UP000199630"/>
    </source>
</evidence>
<dbReference type="RefSeq" id="WP_090058820.1">
    <property type="nucleotide sequence ID" value="NZ_FORH01000001.1"/>
</dbReference>
<gene>
    <name evidence="4" type="ORF">SAMN04487991_1177</name>
</gene>
<dbReference type="STRING" id="588602.SAMN04487991_1177"/>
<dbReference type="PANTHER" id="PTHR43800">
    <property type="entry name" value="PEPTIDYL-LYSINE N-ACETYLTRANSFERASE YJAB"/>
    <property type="match status" value="1"/>
</dbReference>
<dbReference type="InterPro" id="IPR016181">
    <property type="entry name" value="Acyl_CoA_acyltransferase"/>
</dbReference>
<dbReference type="PANTHER" id="PTHR43800:SF1">
    <property type="entry name" value="PEPTIDYL-LYSINE N-ACETYLTRANSFERASE YJAB"/>
    <property type="match status" value="1"/>
</dbReference>
<dbReference type="PROSITE" id="PS51186">
    <property type="entry name" value="GNAT"/>
    <property type="match status" value="1"/>
</dbReference>
<protein>
    <submittedName>
        <fullName evidence="4">Putative acetyltransferase</fullName>
    </submittedName>
</protein>
<organism evidence="4 5">
    <name type="scientific">Celeribacter neptunius</name>
    <dbReference type="NCBI Taxonomy" id="588602"/>
    <lineage>
        <taxon>Bacteria</taxon>
        <taxon>Pseudomonadati</taxon>
        <taxon>Pseudomonadota</taxon>
        <taxon>Alphaproteobacteria</taxon>
        <taxon>Rhodobacterales</taxon>
        <taxon>Roseobacteraceae</taxon>
        <taxon>Celeribacter</taxon>
    </lineage>
</organism>
<evidence type="ECO:0000256" key="2">
    <source>
        <dbReference type="ARBA" id="ARBA00023315"/>
    </source>
</evidence>
<dbReference type="Pfam" id="PF00583">
    <property type="entry name" value="Acetyltransf_1"/>
    <property type="match status" value="1"/>
</dbReference>
<reference evidence="5" key="1">
    <citation type="submission" date="2016-10" db="EMBL/GenBank/DDBJ databases">
        <authorList>
            <person name="Varghese N."/>
            <person name="Submissions S."/>
        </authorList>
    </citation>
    <scope>NUCLEOTIDE SEQUENCE [LARGE SCALE GENOMIC DNA]</scope>
    <source>
        <strain evidence="5">DSM 26471</strain>
    </source>
</reference>
<accession>A0A1I3LXL2</accession>
<dbReference type="AlphaFoldDB" id="A0A1I3LXL2"/>
<dbReference type="CDD" id="cd04301">
    <property type="entry name" value="NAT_SF"/>
    <property type="match status" value="1"/>
</dbReference>
<feature type="domain" description="N-acetyltransferase" evidence="3">
    <location>
        <begin position="6"/>
        <end position="159"/>
    </location>
</feature>
<dbReference type="SUPFAM" id="SSF55729">
    <property type="entry name" value="Acyl-CoA N-acyltransferases (Nat)"/>
    <property type="match status" value="1"/>
</dbReference>
<dbReference type="GO" id="GO:0016747">
    <property type="term" value="F:acyltransferase activity, transferring groups other than amino-acyl groups"/>
    <property type="evidence" value="ECO:0007669"/>
    <property type="project" value="InterPro"/>
</dbReference>
<proteinExistence type="predicted"/>
<keyword evidence="5" id="KW-1185">Reference proteome</keyword>
<dbReference type="Proteomes" id="UP000199630">
    <property type="component" value="Unassembled WGS sequence"/>
</dbReference>
<dbReference type="InterPro" id="IPR000182">
    <property type="entry name" value="GNAT_dom"/>
</dbReference>
<evidence type="ECO:0000259" key="3">
    <source>
        <dbReference type="PROSITE" id="PS51186"/>
    </source>
</evidence>
<sequence>MTKINLTLRRYQAEDNAALSRIWRQASERAHPFFTPEQLDEQQRQVADIYLPQAETWVALRGATPLGFIGLLPDEVRERSEGGQGAFIGGLFVAPEAQGQGVGRALIAHARSLKSHLALEVYTANPGARAFYARLGFRETGRREMDDNGLPFPLIRLEL</sequence>
<name>A0A1I3LXL2_9RHOB</name>
<evidence type="ECO:0000256" key="1">
    <source>
        <dbReference type="ARBA" id="ARBA00022679"/>
    </source>
</evidence>
<dbReference type="Gene3D" id="3.40.630.30">
    <property type="match status" value="1"/>
</dbReference>
<keyword evidence="1 4" id="KW-0808">Transferase</keyword>